<dbReference type="Gene3D" id="2.60.120.290">
    <property type="entry name" value="Spermadhesin, CUB domain"/>
    <property type="match status" value="2"/>
</dbReference>
<organism evidence="5 6">
    <name type="scientific">Mytilus galloprovincialis</name>
    <name type="common">Mediterranean mussel</name>
    <dbReference type="NCBI Taxonomy" id="29158"/>
    <lineage>
        <taxon>Eukaryota</taxon>
        <taxon>Metazoa</taxon>
        <taxon>Spiralia</taxon>
        <taxon>Lophotrochozoa</taxon>
        <taxon>Mollusca</taxon>
        <taxon>Bivalvia</taxon>
        <taxon>Autobranchia</taxon>
        <taxon>Pteriomorphia</taxon>
        <taxon>Mytilida</taxon>
        <taxon>Mytiloidea</taxon>
        <taxon>Mytilidae</taxon>
        <taxon>Mytilinae</taxon>
        <taxon>Mytilus</taxon>
    </lineage>
</organism>
<dbReference type="OrthoDB" id="6141169at2759"/>
<keyword evidence="6" id="KW-1185">Reference proteome</keyword>
<protein>
    <recommendedName>
        <fullName evidence="4">CUB domain-containing protein</fullName>
    </recommendedName>
</protein>
<dbReference type="PANTHER" id="PTHR24251:SF30">
    <property type="entry name" value="MEMBRANE FRIZZLED-RELATED PROTEIN"/>
    <property type="match status" value="1"/>
</dbReference>
<dbReference type="PROSITE" id="PS01180">
    <property type="entry name" value="CUB"/>
    <property type="match status" value="2"/>
</dbReference>
<dbReference type="InterPro" id="IPR000859">
    <property type="entry name" value="CUB_dom"/>
</dbReference>
<sequence>MSYVYIYMFALCSVPLFIDGFDFSVAYSSLIPLTATPQIQVFTSHPGYDGHVRYPDGNYRQDWYITTDWINHTIKIHFATCFIENSKGSCLFDYLYVYDGANSSSPELLKTCCGETHSATLESSNGEMYILFETDNTVGDTGFEIEYWSNGITTTTMTTTTMTTPTTTTPVAQSTAFYNSSLITLTATPQIQVFTSHPDYDEHVRYPDGNYRQDWYITSNWINHTIKIHFATCFIENSKELCMHDYLYVYDGANSSSPELLRTCCGETHSATLESSSGEMYILFETDYTVGDIGFEIEYWSNGITTTGASHTRKLIYHKSKVTLPLIIICCHTYK</sequence>
<reference evidence="5" key="1">
    <citation type="submission" date="2018-11" db="EMBL/GenBank/DDBJ databases">
        <authorList>
            <person name="Alioto T."/>
            <person name="Alioto T."/>
        </authorList>
    </citation>
    <scope>NUCLEOTIDE SEQUENCE</scope>
</reference>
<accession>A0A8B6H536</accession>
<dbReference type="CDD" id="cd00041">
    <property type="entry name" value="CUB"/>
    <property type="match status" value="2"/>
</dbReference>
<dbReference type="SUPFAM" id="SSF49854">
    <property type="entry name" value="Spermadhesin, CUB domain"/>
    <property type="match status" value="2"/>
</dbReference>
<comment type="caution">
    <text evidence="3">Lacks conserved residue(s) required for the propagation of feature annotation.</text>
</comment>
<dbReference type="SMART" id="SM00042">
    <property type="entry name" value="CUB"/>
    <property type="match status" value="2"/>
</dbReference>
<dbReference type="Pfam" id="PF00431">
    <property type="entry name" value="CUB"/>
    <property type="match status" value="2"/>
</dbReference>
<feature type="domain" description="CUB" evidence="4">
    <location>
        <begin position="205"/>
        <end position="302"/>
    </location>
</feature>
<dbReference type="Proteomes" id="UP000596742">
    <property type="component" value="Unassembled WGS sequence"/>
</dbReference>
<feature type="domain" description="CUB" evidence="4">
    <location>
        <begin position="12"/>
        <end position="150"/>
    </location>
</feature>
<evidence type="ECO:0000256" key="1">
    <source>
        <dbReference type="ARBA" id="ARBA00022737"/>
    </source>
</evidence>
<evidence type="ECO:0000259" key="4">
    <source>
        <dbReference type="PROSITE" id="PS01180"/>
    </source>
</evidence>
<evidence type="ECO:0000313" key="5">
    <source>
        <dbReference type="EMBL" id="VDI73647.1"/>
    </source>
</evidence>
<evidence type="ECO:0000256" key="2">
    <source>
        <dbReference type="ARBA" id="ARBA00023157"/>
    </source>
</evidence>
<proteinExistence type="predicted"/>
<dbReference type="EMBL" id="UYJE01009449">
    <property type="protein sequence ID" value="VDI73647.1"/>
    <property type="molecule type" value="Genomic_DNA"/>
</dbReference>
<dbReference type="AlphaFoldDB" id="A0A8B6H536"/>
<dbReference type="InterPro" id="IPR035914">
    <property type="entry name" value="Sperma_CUB_dom_sf"/>
</dbReference>
<comment type="caution">
    <text evidence="5">The sequence shown here is derived from an EMBL/GenBank/DDBJ whole genome shotgun (WGS) entry which is preliminary data.</text>
</comment>
<evidence type="ECO:0000313" key="6">
    <source>
        <dbReference type="Proteomes" id="UP000596742"/>
    </source>
</evidence>
<keyword evidence="2" id="KW-1015">Disulfide bond</keyword>
<keyword evidence="1" id="KW-0677">Repeat</keyword>
<dbReference type="PANTHER" id="PTHR24251">
    <property type="entry name" value="OVOCHYMASE-RELATED"/>
    <property type="match status" value="1"/>
</dbReference>
<name>A0A8B6H536_MYTGA</name>
<evidence type="ECO:0000256" key="3">
    <source>
        <dbReference type="PROSITE-ProRule" id="PRU00059"/>
    </source>
</evidence>
<gene>
    <name evidence="5" type="ORF">MGAL_10B051248</name>
</gene>